<dbReference type="GO" id="GO:0003779">
    <property type="term" value="F:actin binding"/>
    <property type="evidence" value="ECO:0007669"/>
    <property type="project" value="InterPro"/>
</dbReference>
<sequence length="105" mass="12241">MTWHTYFDENKDQDWSICKFYKNWIRIYEEDYENLIHGKAVDALAKSLREIINKSPEPTKVQKAKKLLKASICLYMEIVLGNNLLDNCGCPQQGSSTFSRSSEIF</sequence>
<dbReference type="AlphaFoldDB" id="A0A9N9DDU1"/>
<comment type="caution">
    <text evidence="1">The sequence shown here is derived from an EMBL/GenBank/DDBJ whole genome shotgun (WGS) entry which is preliminary data.</text>
</comment>
<accession>A0A9N9DDU1</accession>
<dbReference type="EMBL" id="CAJVPS010007770">
    <property type="protein sequence ID" value="CAG8637744.1"/>
    <property type="molecule type" value="Genomic_DNA"/>
</dbReference>
<dbReference type="OrthoDB" id="2403385at2759"/>
<keyword evidence="2" id="KW-1185">Reference proteome</keyword>
<organism evidence="1 2">
    <name type="scientific">Ambispora leptoticha</name>
    <dbReference type="NCBI Taxonomy" id="144679"/>
    <lineage>
        <taxon>Eukaryota</taxon>
        <taxon>Fungi</taxon>
        <taxon>Fungi incertae sedis</taxon>
        <taxon>Mucoromycota</taxon>
        <taxon>Glomeromycotina</taxon>
        <taxon>Glomeromycetes</taxon>
        <taxon>Archaeosporales</taxon>
        <taxon>Ambisporaceae</taxon>
        <taxon>Ambispora</taxon>
    </lineage>
</organism>
<protein>
    <submittedName>
        <fullName evidence="1">9534_t:CDS:1</fullName>
    </submittedName>
</protein>
<dbReference type="PROSITE" id="PS00414">
    <property type="entry name" value="PROFILIN"/>
    <property type="match status" value="1"/>
</dbReference>
<dbReference type="Proteomes" id="UP000789508">
    <property type="component" value="Unassembled WGS sequence"/>
</dbReference>
<reference evidence="1" key="1">
    <citation type="submission" date="2021-06" db="EMBL/GenBank/DDBJ databases">
        <authorList>
            <person name="Kallberg Y."/>
            <person name="Tangrot J."/>
            <person name="Rosling A."/>
        </authorList>
    </citation>
    <scope>NUCLEOTIDE SEQUENCE</scope>
    <source>
        <strain evidence="1">FL130A</strain>
    </source>
</reference>
<dbReference type="InterPro" id="IPR027310">
    <property type="entry name" value="Profilin_CS"/>
</dbReference>
<evidence type="ECO:0000313" key="2">
    <source>
        <dbReference type="Proteomes" id="UP000789508"/>
    </source>
</evidence>
<proteinExistence type="predicted"/>
<name>A0A9N9DDU1_9GLOM</name>
<evidence type="ECO:0000313" key="1">
    <source>
        <dbReference type="EMBL" id="CAG8637744.1"/>
    </source>
</evidence>
<gene>
    <name evidence="1" type="ORF">ALEPTO_LOCUS9599</name>
</gene>